<dbReference type="Gene3D" id="3.30.70.1230">
    <property type="entry name" value="Nucleotide cyclase"/>
    <property type="match status" value="1"/>
</dbReference>
<dbReference type="Gene3D" id="2.60.200.20">
    <property type="match status" value="1"/>
</dbReference>
<proteinExistence type="predicted"/>
<evidence type="ECO:0000259" key="1">
    <source>
        <dbReference type="PROSITE" id="PS50006"/>
    </source>
</evidence>
<evidence type="ECO:0000259" key="2">
    <source>
        <dbReference type="PROSITE" id="PS50125"/>
    </source>
</evidence>
<dbReference type="GO" id="GO:0035556">
    <property type="term" value="P:intracellular signal transduction"/>
    <property type="evidence" value="ECO:0007669"/>
    <property type="project" value="InterPro"/>
</dbReference>
<comment type="caution">
    <text evidence="3">The sequence shown here is derived from an EMBL/GenBank/DDBJ whole genome shotgun (WGS) entry which is preliminary data.</text>
</comment>
<evidence type="ECO:0000313" key="3">
    <source>
        <dbReference type="EMBL" id="RJF85244.1"/>
    </source>
</evidence>
<dbReference type="CDD" id="cd00060">
    <property type="entry name" value="FHA"/>
    <property type="match status" value="1"/>
</dbReference>
<dbReference type="InterPro" id="IPR029787">
    <property type="entry name" value="Nucleotide_cyclase"/>
</dbReference>
<dbReference type="Pfam" id="PF00211">
    <property type="entry name" value="Guanylate_cyc"/>
    <property type="match status" value="1"/>
</dbReference>
<dbReference type="EMBL" id="QYUL01000001">
    <property type="protein sequence ID" value="RJF85244.1"/>
    <property type="molecule type" value="Genomic_DNA"/>
</dbReference>
<dbReference type="Pfam" id="PF00498">
    <property type="entry name" value="FHA"/>
    <property type="match status" value="1"/>
</dbReference>
<dbReference type="PANTHER" id="PTHR43081:SF19">
    <property type="entry name" value="PH-SENSITIVE ADENYLATE CYCLASE RV1264"/>
    <property type="match status" value="1"/>
</dbReference>
<dbReference type="SUPFAM" id="SSF49879">
    <property type="entry name" value="SMAD/FHA domain"/>
    <property type="match status" value="1"/>
</dbReference>
<dbReference type="OrthoDB" id="54411at2"/>
<evidence type="ECO:0000313" key="4">
    <source>
        <dbReference type="Proteomes" id="UP000283458"/>
    </source>
</evidence>
<organism evidence="3 4">
    <name type="scientific">Azospirillum cavernae</name>
    <dbReference type="NCBI Taxonomy" id="2320860"/>
    <lineage>
        <taxon>Bacteria</taxon>
        <taxon>Pseudomonadati</taxon>
        <taxon>Pseudomonadota</taxon>
        <taxon>Alphaproteobacteria</taxon>
        <taxon>Rhodospirillales</taxon>
        <taxon>Azospirillaceae</taxon>
        <taxon>Azospirillum</taxon>
    </lineage>
</organism>
<gene>
    <name evidence="3" type="ORF">D3877_07995</name>
</gene>
<dbReference type="InterPro" id="IPR001054">
    <property type="entry name" value="A/G_cyclase"/>
</dbReference>
<dbReference type="CDD" id="cd07302">
    <property type="entry name" value="CHD"/>
    <property type="match status" value="1"/>
</dbReference>
<dbReference type="InterPro" id="IPR000253">
    <property type="entry name" value="FHA_dom"/>
</dbReference>
<dbReference type="PANTHER" id="PTHR43081">
    <property type="entry name" value="ADENYLATE CYCLASE, TERMINAL-DIFFERENTIATION SPECIFIC-RELATED"/>
    <property type="match status" value="1"/>
</dbReference>
<dbReference type="PROSITE" id="PS50125">
    <property type="entry name" value="GUANYLATE_CYCLASE_2"/>
    <property type="match status" value="1"/>
</dbReference>
<accession>A0A418W5L4</accession>
<dbReference type="GO" id="GO:0004016">
    <property type="term" value="F:adenylate cyclase activity"/>
    <property type="evidence" value="ECO:0007669"/>
    <property type="project" value="UniProtKB-ARBA"/>
</dbReference>
<feature type="domain" description="Guanylate cyclase" evidence="2">
    <location>
        <begin position="6"/>
        <end position="113"/>
    </location>
</feature>
<dbReference type="SMART" id="SM00044">
    <property type="entry name" value="CYCc"/>
    <property type="match status" value="1"/>
</dbReference>
<keyword evidence="4" id="KW-1185">Reference proteome</keyword>
<dbReference type="PROSITE" id="PS50006">
    <property type="entry name" value="FHA_DOMAIN"/>
    <property type="match status" value="1"/>
</dbReference>
<dbReference type="SUPFAM" id="SSF55073">
    <property type="entry name" value="Nucleotide cyclase"/>
    <property type="match status" value="1"/>
</dbReference>
<feature type="domain" description="FHA" evidence="1">
    <location>
        <begin position="207"/>
        <end position="250"/>
    </location>
</feature>
<name>A0A418W5L4_9PROT</name>
<dbReference type="InterPro" id="IPR008984">
    <property type="entry name" value="SMAD_FHA_dom_sf"/>
</dbReference>
<dbReference type="AlphaFoldDB" id="A0A418W5L4"/>
<dbReference type="GO" id="GO:0006171">
    <property type="term" value="P:cAMP biosynthetic process"/>
    <property type="evidence" value="ECO:0007669"/>
    <property type="project" value="TreeGrafter"/>
</dbReference>
<sequence>MEKPLALLFVDIADSTMLYERIGDVTAATLTQRVLAHLRRLVDANGGAVIKSLGDGLLGAFPSPDDSVRGALTMMAAQEDYGLRLRIGIHHGPVIEGIGDLYGDACNVAARVQQIARPGEILATEALIGGLSPDLRAKSKLLSNVAMKGKAIPIRVHQIRTVEEVDEAQDSTTLGFSTVNTSGNAMVTLHLSYRGQDILMSRALPRVTIGREESSGLRIASRQTSRQHAVIDFSRESFILTDHSTNGSYIRSGGAPPVVLRRDSTKLVGSGLIGFGAEVRDEAQDHVIAFRGELA</sequence>
<dbReference type="Proteomes" id="UP000283458">
    <property type="component" value="Unassembled WGS sequence"/>
</dbReference>
<protein>
    <submittedName>
        <fullName evidence="3">Adenylate/guanylate cyclase domain-containing protein</fullName>
    </submittedName>
</protein>
<reference evidence="3 4" key="1">
    <citation type="submission" date="2018-09" db="EMBL/GenBank/DDBJ databases">
        <authorList>
            <person name="Zhu H."/>
        </authorList>
    </citation>
    <scope>NUCLEOTIDE SEQUENCE [LARGE SCALE GENOMIC DNA]</scope>
    <source>
        <strain evidence="3 4">K2W22B-5</strain>
    </source>
</reference>
<dbReference type="InterPro" id="IPR050697">
    <property type="entry name" value="Adenylyl/Guanylyl_Cyclase_3/4"/>
</dbReference>